<keyword evidence="3" id="KW-1185">Reference proteome</keyword>
<reference evidence="2" key="1">
    <citation type="submission" date="2023-03" db="EMBL/GenBank/DDBJ databases">
        <title>Chromosome-scale reference genome and RAD-based genetic map of yellow starthistle (Centaurea solstitialis) reveal putative structural variation and QTLs associated with invader traits.</title>
        <authorList>
            <person name="Reatini B."/>
            <person name="Cang F.A."/>
            <person name="Jiang Q."/>
            <person name="Mckibben M.T.W."/>
            <person name="Barker M.S."/>
            <person name="Rieseberg L.H."/>
            <person name="Dlugosch K.M."/>
        </authorList>
    </citation>
    <scope>NUCLEOTIDE SEQUENCE</scope>
    <source>
        <strain evidence="2">CAN-66</strain>
        <tissue evidence="2">Leaf</tissue>
    </source>
</reference>
<dbReference type="InterPro" id="IPR043128">
    <property type="entry name" value="Rev_trsase/Diguanyl_cyclase"/>
</dbReference>
<name>A0AA38WFW9_9ASTR</name>
<dbReference type="SUPFAM" id="SSF56672">
    <property type="entry name" value="DNA/RNA polymerases"/>
    <property type="match status" value="1"/>
</dbReference>
<feature type="domain" description="Reverse transcriptase" evidence="1">
    <location>
        <begin position="62"/>
        <end position="145"/>
    </location>
</feature>
<dbReference type="InterPro" id="IPR053134">
    <property type="entry name" value="RNA-dir_DNA_polymerase"/>
</dbReference>
<proteinExistence type="predicted"/>
<accession>A0AA38WFW9</accession>
<dbReference type="Proteomes" id="UP001172457">
    <property type="component" value="Chromosome 5"/>
</dbReference>
<dbReference type="CDD" id="cd01647">
    <property type="entry name" value="RT_LTR"/>
    <property type="match status" value="1"/>
</dbReference>
<dbReference type="EMBL" id="JARYMX010000005">
    <property type="protein sequence ID" value="KAJ9546906.1"/>
    <property type="molecule type" value="Genomic_DNA"/>
</dbReference>
<dbReference type="PANTHER" id="PTHR24559">
    <property type="entry name" value="TRANSPOSON TY3-I GAG-POL POLYPROTEIN"/>
    <property type="match status" value="1"/>
</dbReference>
<organism evidence="2 3">
    <name type="scientific">Centaurea solstitialis</name>
    <name type="common">yellow star-thistle</name>
    <dbReference type="NCBI Taxonomy" id="347529"/>
    <lineage>
        <taxon>Eukaryota</taxon>
        <taxon>Viridiplantae</taxon>
        <taxon>Streptophyta</taxon>
        <taxon>Embryophyta</taxon>
        <taxon>Tracheophyta</taxon>
        <taxon>Spermatophyta</taxon>
        <taxon>Magnoliopsida</taxon>
        <taxon>eudicotyledons</taxon>
        <taxon>Gunneridae</taxon>
        <taxon>Pentapetalae</taxon>
        <taxon>asterids</taxon>
        <taxon>campanulids</taxon>
        <taxon>Asterales</taxon>
        <taxon>Asteraceae</taxon>
        <taxon>Carduoideae</taxon>
        <taxon>Cardueae</taxon>
        <taxon>Centaureinae</taxon>
        <taxon>Centaurea</taxon>
    </lineage>
</organism>
<protein>
    <recommendedName>
        <fullName evidence="1">Reverse transcriptase domain-containing protein</fullName>
    </recommendedName>
</protein>
<dbReference type="InterPro" id="IPR043502">
    <property type="entry name" value="DNA/RNA_pol_sf"/>
</dbReference>
<gene>
    <name evidence="2" type="ORF">OSB04_019449</name>
</gene>
<sequence length="146" mass="17095">MIDLKIEATWAARSQGAKSLQQRRDRGRSYVDTEVLPHALLQGSKKPVIVYVVDNWSRRYSHQLKLKGEDTHKTAFRTKFEHYEFLVMPLGLTNALAAFMDLMNRVCRPMIDRVVIVFIDDILNYSKTKEDHVVHLREVLEVLKRE</sequence>
<evidence type="ECO:0000313" key="2">
    <source>
        <dbReference type="EMBL" id="KAJ9546906.1"/>
    </source>
</evidence>
<evidence type="ECO:0000313" key="3">
    <source>
        <dbReference type="Proteomes" id="UP001172457"/>
    </source>
</evidence>
<dbReference type="Gene3D" id="3.30.70.270">
    <property type="match status" value="1"/>
</dbReference>
<dbReference type="InterPro" id="IPR000477">
    <property type="entry name" value="RT_dom"/>
</dbReference>
<dbReference type="Gene3D" id="3.10.10.10">
    <property type="entry name" value="HIV Type 1 Reverse Transcriptase, subunit A, domain 1"/>
    <property type="match status" value="1"/>
</dbReference>
<comment type="caution">
    <text evidence="2">The sequence shown here is derived from an EMBL/GenBank/DDBJ whole genome shotgun (WGS) entry which is preliminary data.</text>
</comment>
<dbReference type="AlphaFoldDB" id="A0AA38WFW9"/>
<evidence type="ECO:0000259" key="1">
    <source>
        <dbReference type="Pfam" id="PF00078"/>
    </source>
</evidence>
<dbReference type="Pfam" id="PF00078">
    <property type="entry name" value="RVT_1"/>
    <property type="match status" value="1"/>
</dbReference>
<dbReference type="PANTHER" id="PTHR24559:SF444">
    <property type="entry name" value="REVERSE TRANSCRIPTASE DOMAIN-CONTAINING PROTEIN"/>
    <property type="match status" value="1"/>
</dbReference>